<sequence>MVLVLDSSERVLNYGTMDVRPISQTVRFSDLSRDSKKVAAAADRGPVMITRRDGEPLVLQRQSVYEQNRAGLALASQVIAAAVGEGPEGFAERLGRFFPWMSFLPLAGRAQCAHELAQVARACASVSVFEPLEVEVGAWQSTAEAYASGHGPDREYDWLDEPIAVERP</sequence>
<reference evidence="3" key="1">
    <citation type="journal article" date="2019" name="Int. J. Syst. Evol. Microbiol.">
        <title>The Global Catalogue of Microorganisms (GCM) 10K type strain sequencing project: providing services to taxonomists for standard genome sequencing and annotation.</title>
        <authorList>
            <consortium name="The Broad Institute Genomics Platform"/>
            <consortium name="The Broad Institute Genome Sequencing Center for Infectious Disease"/>
            <person name="Wu L."/>
            <person name="Ma J."/>
        </authorList>
    </citation>
    <scope>NUCLEOTIDE SEQUENCE [LARGE SCALE GENOMIC DNA]</scope>
    <source>
        <strain evidence="3">CCUG 42722</strain>
    </source>
</reference>
<comment type="similarity">
    <text evidence="1">Belongs to the phD/YefM antitoxin family.</text>
</comment>
<evidence type="ECO:0000313" key="2">
    <source>
        <dbReference type="EMBL" id="MFC4629026.1"/>
    </source>
</evidence>
<proteinExistence type="inferred from homology"/>
<name>A0ABV9HIR1_9MICO</name>
<dbReference type="SUPFAM" id="SSF143120">
    <property type="entry name" value="YefM-like"/>
    <property type="match status" value="1"/>
</dbReference>
<dbReference type="Proteomes" id="UP001596011">
    <property type="component" value="Unassembled WGS sequence"/>
</dbReference>
<evidence type="ECO:0000313" key="3">
    <source>
        <dbReference type="Proteomes" id="UP001596011"/>
    </source>
</evidence>
<gene>
    <name evidence="2" type="ORF">ACFO6V_12340</name>
</gene>
<dbReference type="EMBL" id="JBHSFI010000004">
    <property type="protein sequence ID" value="MFC4629026.1"/>
    <property type="molecule type" value="Genomic_DNA"/>
</dbReference>
<dbReference type="InterPro" id="IPR036165">
    <property type="entry name" value="YefM-like_sf"/>
</dbReference>
<accession>A0ABV9HIR1</accession>
<organism evidence="2 3">
    <name type="scientific">Promicromonospora alba</name>
    <dbReference type="NCBI Taxonomy" id="1616110"/>
    <lineage>
        <taxon>Bacteria</taxon>
        <taxon>Bacillati</taxon>
        <taxon>Actinomycetota</taxon>
        <taxon>Actinomycetes</taxon>
        <taxon>Micrococcales</taxon>
        <taxon>Promicromonosporaceae</taxon>
        <taxon>Promicromonospora</taxon>
    </lineage>
</organism>
<keyword evidence="3" id="KW-1185">Reference proteome</keyword>
<dbReference type="RefSeq" id="WP_377135710.1">
    <property type="nucleotide sequence ID" value="NZ_JBHSFI010000004.1"/>
</dbReference>
<evidence type="ECO:0000256" key="1">
    <source>
        <dbReference type="ARBA" id="ARBA00009981"/>
    </source>
</evidence>
<comment type="caution">
    <text evidence="2">The sequence shown here is derived from an EMBL/GenBank/DDBJ whole genome shotgun (WGS) entry which is preliminary data.</text>
</comment>
<protein>
    <submittedName>
        <fullName evidence="2">Type II toxin-antitoxin system Phd/YefM family antitoxin</fullName>
    </submittedName>
</protein>